<reference evidence="2" key="1">
    <citation type="submission" date="2019-03" db="EMBL/GenBank/DDBJ databases">
        <title>Aquabacterium pictum sp.nov., the first bacteriochlorophyll a-containing freshwater bacterium in the genus Aquabacterium of the class Betaproteobacteria.</title>
        <authorList>
            <person name="Hirose S."/>
            <person name="Tank M."/>
            <person name="Hara E."/>
            <person name="Tamaki H."/>
            <person name="Takaichi S."/>
            <person name="Haruta S."/>
            <person name="Hanada S."/>
        </authorList>
    </citation>
    <scope>NUCLEOTIDE SEQUENCE [LARGE SCALE GENOMIC DNA]</scope>
    <source>
        <strain evidence="2">W35</strain>
    </source>
</reference>
<proteinExistence type="predicted"/>
<gene>
    <name evidence="1" type="ORF">AQPW35_09940</name>
</gene>
<accession>A0A480AKI3</accession>
<dbReference type="RefSeq" id="WP_137731675.1">
    <property type="nucleotide sequence ID" value="NZ_BJCL01000002.1"/>
</dbReference>
<dbReference type="Proteomes" id="UP000301751">
    <property type="component" value="Unassembled WGS sequence"/>
</dbReference>
<sequence>MNTAVATPVRPPRHYFGTAGADAVLPDPGLPQDRHARIAARRTFVDLKQQFMAAIESLDGMRGDWLRRQVRQAHEPVDLWMLRGAVLAALETQDEYSRRTRNDLTRVLDSAFPGNGELQAWGARL</sequence>
<organism evidence="1 2">
    <name type="scientific">Pseudaquabacterium pictum</name>
    <dbReference type="NCBI Taxonomy" id="2315236"/>
    <lineage>
        <taxon>Bacteria</taxon>
        <taxon>Pseudomonadati</taxon>
        <taxon>Pseudomonadota</taxon>
        <taxon>Betaproteobacteria</taxon>
        <taxon>Burkholderiales</taxon>
        <taxon>Sphaerotilaceae</taxon>
        <taxon>Pseudaquabacterium</taxon>
    </lineage>
</organism>
<name>A0A480AKI3_9BURK</name>
<evidence type="ECO:0000313" key="2">
    <source>
        <dbReference type="Proteomes" id="UP000301751"/>
    </source>
</evidence>
<evidence type="ECO:0000313" key="1">
    <source>
        <dbReference type="EMBL" id="GCL61913.1"/>
    </source>
</evidence>
<keyword evidence="2" id="KW-1185">Reference proteome</keyword>
<protein>
    <submittedName>
        <fullName evidence="1">Uncharacterized protein</fullName>
    </submittedName>
</protein>
<comment type="caution">
    <text evidence="1">The sequence shown here is derived from an EMBL/GenBank/DDBJ whole genome shotgun (WGS) entry which is preliminary data.</text>
</comment>
<dbReference type="AlphaFoldDB" id="A0A480AKI3"/>
<dbReference type="OrthoDB" id="9157097at2"/>
<dbReference type="EMBL" id="BJCL01000002">
    <property type="protein sequence ID" value="GCL61913.1"/>
    <property type="molecule type" value="Genomic_DNA"/>
</dbReference>